<accession>A0A318ZNG1</accession>
<gene>
    <name evidence="1" type="ORF">BP01DRAFT_120587</name>
</gene>
<dbReference type="GeneID" id="37071616"/>
<reference evidence="1 2" key="1">
    <citation type="submission" date="2016-12" db="EMBL/GenBank/DDBJ databases">
        <title>The genomes of Aspergillus section Nigri reveals drivers in fungal speciation.</title>
        <authorList>
            <consortium name="DOE Joint Genome Institute"/>
            <person name="Vesth T.C."/>
            <person name="Nybo J."/>
            <person name="Theobald S."/>
            <person name="Brandl J."/>
            <person name="Frisvad J.C."/>
            <person name="Nielsen K.F."/>
            <person name="Lyhne E.K."/>
            <person name="Kogle M.E."/>
            <person name="Kuo A."/>
            <person name="Riley R."/>
            <person name="Clum A."/>
            <person name="Nolan M."/>
            <person name="Lipzen A."/>
            <person name="Salamov A."/>
            <person name="Henrissat B."/>
            <person name="Wiebenga A."/>
            <person name="De Vries R.P."/>
            <person name="Grigoriev I.V."/>
            <person name="Mortensen U.H."/>
            <person name="Andersen M.R."/>
            <person name="Baker S.E."/>
        </authorList>
    </citation>
    <scope>NUCLEOTIDE SEQUENCE [LARGE SCALE GENOMIC DNA]</scope>
    <source>
        <strain evidence="1 2">JOP 1030-1</strain>
    </source>
</reference>
<dbReference type="AlphaFoldDB" id="A0A318ZNG1"/>
<sequence>MSITETREDTTSSIAIFPCSFQSHLFVRFRPCLKSIPWFPSQLICSNTCLSFCLCASAAEPELPSFEMIRSSSPGAVGCLALSLLLQCLMTGGRNKGRLRTTRNRQCSIL</sequence>
<name>A0A318ZNG1_9EURO</name>
<protein>
    <submittedName>
        <fullName evidence="1">Uncharacterized protein</fullName>
    </submittedName>
</protein>
<evidence type="ECO:0000313" key="2">
    <source>
        <dbReference type="Proteomes" id="UP000248349"/>
    </source>
</evidence>
<organism evidence="1 2">
    <name type="scientific">Aspergillus saccharolyticus JOP 1030-1</name>
    <dbReference type="NCBI Taxonomy" id="1450539"/>
    <lineage>
        <taxon>Eukaryota</taxon>
        <taxon>Fungi</taxon>
        <taxon>Dikarya</taxon>
        <taxon>Ascomycota</taxon>
        <taxon>Pezizomycotina</taxon>
        <taxon>Eurotiomycetes</taxon>
        <taxon>Eurotiomycetidae</taxon>
        <taxon>Eurotiales</taxon>
        <taxon>Aspergillaceae</taxon>
        <taxon>Aspergillus</taxon>
        <taxon>Aspergillus subgen. Circumdati</taxon>
    </lineage>
</organism>
<dbReference type="EMBL" id="KZ821220">
    <property type="protein sequence ID" value="PYH49076.1"/>
    <property type="molecule type" value="Genomic_DNA"/>
</dbReference>
<keyword evidence="2" id="KW-1185">Reference proteome</keyword>
<proteinExistence type="predicted"/>
<dbReference type="RefSeq" id="XP_025435058.1">
    <property type="nucleotide sequence ID" value="XM_025570388.1"/>
</dbReference>
<evidence type="ECO:0000313" key="1">
    <source>
        <dbReference type="EMBL" id="PYH49076.1"/>
    </source>
</evidence>
<dbReference type="Proteomes" id="UP000248349">
    <property type="component" value="Unassembled WGS sequence"/>
</dbReference>